<evidence type="ECO:0000313" key="3">
    <source>
        <dbReference type="EMBL" id="AEI30666.1"/>
    </source>
</evidence>
<dbReference type="AlphaFoldDB" id="F8UI09"/>
<dbReference type="PROSITE" id="PS50297">
    <property type="entry name" value="ANK_REP_REGION"/>
    <property type="match status" value="5"/>
</dbReference>
<dbReference type="Pfam" id="PF12796">
    <property type="entry name" value="Ank_2"/>
    <property type="match status" value="2"/>
</dbReference>
<organism evidence="3">
    <name type="scientific">uncultured microorganism</name>
    <dbReference type="NCBI Taxonomy" id="358574"/>
    <lineage>
        <taxon>unclassified sequences</taxon>
        <taxon>environmental samples</taxon>
    </lineage>
</organism>
<keyword evidence="2" id="KW-0040">ANK repeat</keyword>
<dbReference type="SMART" id="SM00248">
    <property type="entry name" value="ANK"/>
    <property type="match status" value="7"/>
</dbReference>
<sequence length="475" mass="50748">MTSEEAEEIRRITAMTAQSPDLLSALKDGYAPLHIAASKGHLAVVRHLLEEGAAVDVPDKWGESPLQFAVRSGHLAVAEALLDAGANVQGTARATPLHSAVARAYTRIIELLLARGASLQVAREVNVAVPGLEPLVSLVTTPLGVTAVQNRLDVAAFLLDRGADPDFCEGENCGLPINLSASAEMVELLLQRGADATLARPRLQGAIREKQGAILRRLLAAGTRPDSTNAVELRLALQVNGANLETVDLLVQHGADVNPVLAEITRRYPVDMLRWALDHGGDPNPPSTELSLLEATGIGELQAGESLAHNPAERIRLLLARGADPNRRFSNGLMLVHALAWQLTPALLGDARVDLNAVDMQGRTALMWAVAAANRDAVDRLLERGVEVNARDREGATALHIAAARRDLALVKRLLEAKADPAARLELRGLQPGDFLHRAVTFQGLWPRWNTSAAVPPGPSVDLKALRELLPPSAP</sequence>
<reference evidence="3" key="1">
    <citation type="submission" date="2011-04" db="EMBL/GenBank/DDBJ databases">
        <title>Taxonomic and functional metagenomic profiling of the microbial community in the anoxic sediment of a brackish shallow lake (Laguna de Carrizo Central Spain).</title>
        <authorList>
            <consortium name="CONSOLIDER consortium CSD2007-00005"/>
            <person name="Guazzaroni M.-E."/>
            <person name="Richter M."/>
            <person name="Garcia-Salamanca A."/>
            <person name="Yarza P."/>
            <person name="Ferrer M."/>
        </authorList>
    </citation>
    <scope>NUCLEOTIDE SEQUENCE</scope>
</reference>
<evidence type="ECO:0000256" key="2">
    <source>
        <dbReference type="ARBA" id="ARBA00023043"/>
    </source>
</evidence>
<dbReference type="PRINTS" id="PR01415">
    <property type="entry name" value="ANKYRIN"/>
</dbReference>
<proteinExistence type="predicted"/>
<dbReference type="Gene3D" id="1.25.40.20">
    <property type="entry name" value="Ankyrin repeat-containing domain"/>
    <property type="match status" value="3"/>
</dbReference>
<protein>
    <submittedName>
        <fullName evidence="3">Ankyrin 23/unc44</fullName>
    </submittedName>
</protein>
<keyword evidence="1" id="KW-0677">Repeat</keyword>
<evidence type="ECO:0000256" key="1">
    <source>
        <dbReference type="ARBA" id="ARBA00022737"/>
    </source>
</evidence>
<dbReference type="PANTHER" id="PTHR24171:SF9">
    <property type="entry name" value="ANKYRIN REPEAT DOMAIN-CONTAINING PROTEIN 39"/>
    <property type="match status" value="1"/>
</dbReference>
<dbReference type="InterPro" id="IPR036770">
    <property type="entry name" value="Ankyrin_rpt-contain_sf"/>
</dbReference>
<name>F8UI09_9ZZZZ</name>
<dbReference type="EMBL" id="JF805284">
    <property type="protein sequence ID" value="AEI30666.1"/>
    <property type="molecule type" value="Genomic_DNA"/>
</dbReference>
<dbReference type="PROSITE" id="PS50088">
    <property type="entry name" value="ANK_REPEAT"/>
    <property type="match status" value="5"/>
</dbReference>
<dbReference type="SUPFAM" id="SSF48403">
    <property type="entry name" value="Ankyrin repeat"/>
    <property type="match status" value="2"/>
</dbReference>
<dbReference type="PANTHER" id="PTHR24171">
    <property type="entry name" value="ANKYRIN REPEAT DOMAIN-CONTAINING PROTEIN 39-RELATED"/>
    <property type="match status" value="1"/>
</dbReference>
<dbReference type="InterPro" id="IPR002110">
    <property type="entry name" value="Ankyrin_rpt"/>
</dbReference>
<accession>F8UI09</accession>
<gene>
    <name evidence="3" type="ORF">LDC_03183</name>
</gene>